<gene>
    <name evidence="1" type="ORF">FIBRA_04362</name>
</gene>
<dbReference type="Proteomes" id="UP000006352">
    <property type="component" value="Unassembled WGS sequence"/>
</dbReference>
<dbReference type="GeneID" id="24097188"/>
<dbReference type="InParanoid" id="J4HWH6"/>
<dbReference type="OrthoDB" id="2767005at2759"/>
<accession>J4HWH6</accession>
<dbReference type="AlphaFoldDB" id="J4HWH6"/>
<dbReference type="HOGENOM" id="CLU_2291741_0_0_1"/>
<protein>
    <submittedName>
        <fullName evidence="1">Uncharacterized protein</fullName>
    </submittedName>
</protein>
<evidence type="ECO:0000313" key="1">
    <source>
        <dbReference type="EMBL" id="CCM02277.1"/>
    </source>
</evidence>
<keyword evidence="2" id="KW-1185">Reference proteome</keyword>
<proteinExistence type="predicted"/>
<name>J4HWH6_9APHY</name>
<dbReference type="RefSeq" id="XP_012181560.1">
    <property type="nucleotide sequence ID" value="XM_012326170.1"/>
</dbReference>
<reference evidence="1 2" key="1">
    <citation type="journal article" date="2012" name="Appl. Environ. Microbiol.">
        <title>Short-read sequencing for genomic analysis of the brown rot fungus Fibroporia radiculosa.</title>
        <authorList>
            <person name="Tang J.D."/>
            <person name="Perkins A.D."/>
            <person name="Sonstegard T.S."/>
            <person name="Schroeder S.G."/>
            <person name="Burgess S.C."/>
            <person name="Diehl S.V."/>
        </authorList>
    </citation>
    <scope>NUCLEOTIDE SEQUENCE [LARGE SCALE GENOMIC DNA]</scope>
    <source>
        <strain evidence="1 2">TFFH 294</strain>
    </source>
</reference>
<organism evidence="1 2">
    <name type="scientific">Fibroporia radiculosa</name>
    <dbReference type="NCBI Taxonomy" id="599839"/>
    <lineage>
        <taxon>Eukaryota</taxon>
        <taxon>Fungi</taxon>
        <taxon>Dikarya</taxon>
        <taxon>Basidiomycota</taxon>
        <taxon>Agaricomycotina</taxon>
        <taxon>Agaricomycetes</taxon>
        <taxon>Polyporales</taxon>
        <taxon>Fibroporiaceae</taxon>
        <taxon>Fibroporia</taxon>
    </lineage>
</organism>
<evidence type="ECO:0000313" key="2">
    <source>
        <dbReference type="Proteomes" id="UP000006352"/>
    </source>
</evidence>
<sequence>MDIYSPSDIFLDIELSSPSSFPEDSDLPYPVNFEHGNAAAAKPHYRFNRPPDFSMDAFDLDLGALFPSLGSSRPNAVQAALGLPTNFDHQSDGYPAYCIVS</sequence>
<dbReference type="EMBL" id="HE797072">
    <property type="protein sequence ID" value="CCM02277.1"/>
    <property type="molecule type" value="Genomic_DNA"/>
</dbReference>